<protein>
    <recommendedName>
        <fullName evidence="9">Membrane fusion protein (MFP) family protein</fullName>
    </recommendedName>
</protein>
<feature type="transmembrane region" description="Helical" evidence="9">
    <location>
        <begin position="59"/>
        <end position="77"/>
    </location>
</feature>
<evidence type="ECO:0000313" key="14">
    <source>
        <dbReference type="Proteomes" id="UP000575898"/>
    </source>
</evidence>
<dbReference type="InterPro" id="IPR059040">
    <property type="entry name" value="HH_CyaD-like"/>
</dbReference>
<dbReference type="InterPro" id="IPR010129">
    <property type="entry name" value="T1SS_HlyD"/>
</dbReference>
<evidence type="ECO:0000256" key="10">
    <source>
        <dbReference type="SAM" id="Coils"/>
    </source>
</evidence>
<dbReference type="NCBIfam" id="TIGR01843">
    <property type="entry name" value="type_I_hlyD"/>
    <property type="match status" value="1"/>
</dbReference>
<evidence type="ECO:0000256" key="7">
    <source>
        <dbReference type="ARBA" id="ARBA00022989"/>
    </source>
</evidence>
<organism evidence="13 14">
    <name type="scientific">Chitinivorax tropicus</name>
    <dbReference type="NCBI Taxonomy" id="714531"/>
    <lineage>
        <taxon>Bacteria</taxon>
        <taxon>Pseudomonadati</taxon>
        <taxon>Pseudomonadota</taxon>
        <taxon>Betaproteobacteria</taxon>
        <taxon>Chitinivorax</taxon>
    </lineage>
</organism>
<keyword evidence="5 9" id="KW-0997">Cell inner membrane</keyword>
<keyword evidence="7 9" id="KW-1133">Transmembrane helix</keyword>
<dbReference type="PRINTS" id="PR01490">
    <property type="entry name" value="RTXTOXIND"/>
</dbReference>
<dbReference type="PANTHER" id="PTHR30386:SF27">
    <property type="entry name" value="MEMBRANE FUSION PROTEIN (MFP) FAMILY PROTEIN"/>
    <property type="match status" value="1"/>
</dbReference>
<evidence type="ECO:0000256" key="9">
    <source>
        <dbReference type="RuleBase" id="RU365093"/>
    </source>
</evidence>
<gene>
    <name evidence="13" type="ORF">HNQ59_001661</name>
</gene>
<evidence type="ECO:0000256" key="4">
    <source>
        <dbReference type="ARBA" id="ARBA00022475"/>
    </source>
</evidence>
<dbReference type="Proteomes" id="UP000575898">
    <property type="component" value="Unassembled WGS sequence"/>
</dbReference>
<dbReference type="GO" id="GO:0009306">
    <property type="term" value="P:protein secretion"/>
    <property type="evidence" value="ECO:0007669"/>
    <property type="project" value="InterPro"/>
</dbReference>
<dbReference type="SUPFAM" id="SSF111369">
    <property type="entry name" value="HlyD-like secretion proteins"/>
    <property type="match status" value="1"/>
</dbReference>
<accession>A0A840MQC3</accession>
<keyword evidence="14" id="KW-1185">Reference proteome</keyword>
<evidence type="ECO:0000259" key="11">
    <source>
        <dbReference type="Pfam" id="PF25988"/>
    </source>
</evidence>
<feature type="domain" description="AprE-like beta-barrel" evidence="12">
    <location>
        <begin position="360"/>
        <end position="449"/>
    </location>
</feature>
<dbReference type="EMBL" id="JACHHY010000008">
    <property type="protein sequence ID" value="MBB5018373.1"/>
    <property type="molecule type" value="Genomic_DNA"/>
</dbReference>
<keyword evidence="6 9" id="KW-0812">Transmembrane</keyword>
<dbReference type="GO" id="GO:0005886">
    <property type="term" value="C:plasma membrane"/>
    <property type="evidence" value="ECO:0007669"/>
    <property type="project" value="UniProtKB-SubCell"/>
</dbReference>
<proteinExistence type="inferred from homology"/>
<evidence type="ECO:0000256" key="3">
    <source>
        <dbReference type="ARBA" id="ARBA00022448"/>
    </source>
</evidence>
<dbReference type="Gene3D" id="2.40.30.170">
    <property type="match status" value="1"/>
</dbReference>
<reference evidence="13 14" key="1">
    <citation type="submission" date="2020-08" db="EMBL/GenBank/DDBJ databases">
        <title>Genomic Encyclopedia of Type Strains, Phase IV (KMG-IV): sequencing the most valuable type-strain genomes for metagenomic binning, comparative biology and taxonomic classification.</title>
        <authorList>
            <person name="Goeker M."/>
        </authorList>
    </citation>
    <scope>NUCLEOTIDE SEQUENCE [LARGE SCALE GENOMIC DNA]</scope>
    <source>
        <strain evidence="13 14">DSM 27165</strain>
    </source>
</reference>
<keyword evidence="10" id="KW-0175">Coiled coil</keyword>
<dbReference type="InterPro" id="IPR058982">
    <property type="entry name" value="Beta-barrel_AprE"/>
</dbReference>
<evidence type="ECO:0000256" key="6">
    <source>
        <dbReference type="ARBA" id="ARBA00022692"/>
    </source>
</evidence>
<dbReference type="RefSeq" id="WP_184037554.1">
    <property type="nucleotide sequence ID" value="NZ_JACHHY010000008.1"/>
</dbReference>
<dbReference type="PANTHER" id="PTHR30386">
    <property type="entry name" value="MEMBRANE FUSION SUBUNIT OF EMRAB-TOLC MULTIDRUG EFFLUX PUMP"/>
    <property type="match status" value="1"/>
</dbReference>
<sequence length="472" mass="52889">MSSVLTAIQDLARRYAQVWQAAWQNRHHMAPPARTTHELAFLPAHLELQETPVHPAPRLAMRLIILLLVIVLAWATLGKLDIVAVAPGKVVPNDRVKVVQPLDTGVIKAIHVRDGQTVKAGQILIELDATATGADLTKADEARLTASLTTARVDALMQALAKGGDLVWPAPVNIPTARLQAEQQLARAQLAEFRSKDATLQAELQKRRAELLTTQELVVKLEQTLPISKERAEDYKRLLEQNFVSRHGYLDQEKERIGLEKDLSAQRSRVMELTASIRAQETQLQSFKAEFQRQLLDTRQQAQQQLAQYDEDHTKAWQRQQLTRLTAPVGGTVQQLAIHTVGGVVTAAQPLLVIVPDDTLEIEAMVENRDIGFVNPGQMATVKVETFPYTRYGYLQGRVTSVSSDAINDEKRGLVYLARLKLERDQLWVDSKWIRLSPGMAISAEVKTGRRRVIDYFLSPLTESVNEGFRER</sequence>
<dbReference type="InterPro" id="IPR050739">
    <property type="entry name" value="MFP"/>
</dbReference>
<evidence type="ECO:0000256" key="5">
    <source>
        <dbReference type="ARBA" id="ARBA00022519"/>
    </source>
</evidence>
<comment type="subcellular location">
    <subcellularLocation>
        <location evidence="1 9">Cell inner membrane</location>
        <topology evidence="1 9">Single-pass membrane protein</topology>
    </subcellularLocation>
</comment>
<evidence type="ECO:0000256" key="1">
    <source>
        <dbReference type="ARBA" id="ARBA00004377"/>
    </source>
</evidence>
<keyword evidence="4 9" id="KW-1003">Cell membrane</keyword>
<dbReference type="Pfam" id="PF25988">
    <property type="entry name" value="HH_CyaD"/>
    <property type="match status" value="1"/>
</dbReference>
<comment type="caution">
    <text evidence="13">The sequence shown here is derived from an EMBL/GenBank/DDBJ whole genome shotgun (WGS) entry which is preliminary data.</text>
</comment>
<dbReference type="InterPro" id="IPR006144">
    <property type="entry name" value="Secretion_HlyD_CS"/>
</dbReference>
<evidence type="ECO:0000313" key="13">
    <source>
        <dbReference type="EMBL" id="MBB5018373.1"/>
    </source>
</evidence>
<feature type="domain" description="CyaD-like alpha-helical hairpin" evidence="11">
    <location>
        <begin position="128"/>
        <end position="322"/>
    </location>
</feature>
<name>A0A840MQC3_9PROT</name>
<comment type="similarity">
    <text evidence="2 9">Belongs to the membrane fusion protein (MFP) (TC 8.A.1) family.</text>
</comment>
<evidence type="ECO:0000256" key="8">
    <source>
        <dbReference type="ARBA" id="ARBA00023136"/>
    </source>
</evidence>
<dbReference type="PROSITE" id="PS00543">
    <property type="entry name" value="HLYD_FAMILY"/>
    <property type="match status" value="1"/>
</dbReference>
<keyword evidence="8 9" id="KW-0472">Membrane</keyword>
<keyword evidence="3 9" id="KW-0813">Transport</keyword>
<evidence type="ECO:0000259" key="12">
    <source>
        <dbReference type="Pfam" id="PF26002"/>
    </source>
</evidence>
<evidence type="ECO:0000256" key="2">
    <source>
        <dbReference type="ARBA" id="ARBA00009477"/>
    </source>
</evidence>
<dbReference type="Pfam" id="PF26002">
    <property type="entry name" value="Beta-barrel_AprE"/>
    <property type="match status" value="1"/>
</dbReference>
<dbReference type="Gene3D" id="2.40.50.100">
    <property type="match status" value="1"/>
</dbReference>
<dbReference type="AlphaFoldDB" id="A0A840MQC3"/>
<feature type="coiled-coil region" evidence="10">
    <location>
        <begin position="270"/>
        <end position="312"/>
    </location>
</feature>